<reference evidence="14 15" key="1">
    <citation type="journal article" date="2014" name="Genome Announc.">
        <title>Draft Genome Sequence of Magnetospirillum sp. Strain SO-1, a Freshwater Magnetotactic Bacterium Isolated from the Ol'khovka River, Russia.</title>
        <authorList>
            <person name="Grouzdev D.S."/>
            <person name="Dziuba M.V."/>
            <person name="Sukhacheva M.S."/>
            <person name="Mardanov A.V."/>
            <person name="Beletskiy A.V."/>
            <person name="Kuznetsov B.B."/>
            <person name="Skryabin K.G."/>
        </authorList>
    </citation>
    <scope>NUCLEOTIDE SEQUENCE [LARGE SCALE GENOMIC DNA]</scope>
    <source>
        <strain evidence="14 15">SO-1</strain>
    </source>
</reference>
<dbReference type="EMBL" id="AONQ01000002">
    <property type="protein sequence ID" value="EME71860.1"/>
    <property type="molecule type" value="Genomic_DNA"/>
</dbReference>
<dbReference type="PANTHER" id="PTHR43071:SF1">
    <property type="entry name" value="2-AMINO-4-HYDROXY-6-HYDROXYMETHYLDIHYDROPTERIDINE PYROPHOSPHOKINASE"/>
    <property type="match status" value="1"/>
</dbReference>
<keyword evidence="9" id="KW-0289">Folate biosynthesis</keyword>
<evidence type="ECO:0000256" key="6">
    <source>
        <dbReference type="ARBA" id="ARBA00022741"/>
    </source>
</evidence>
<evidence type="ECO:0000256" key="4">
    <source>
        <dbReference type="ARBA" id="ARBA00016218"/>
    </source>
</evidence>
<organism evidence="14 15">
    <name type="scientific">Paramagnetospirillum caucaseum</name>
    <dbReference type="NCBI Taxonomy" id="1244869"/>
    <lineage>
        <taxon>Bacteria</taxon>
        <taxon>Pseudomonadati</taxon>
        <taxon>Pseudomonadota</taxon>
        <taxon>Alphaproteobacteria</taxon>
        <taxon>Rhodospirillales</taxon>
        <taxon>Magnetospirillaceae</taxon>
        <taxon>Paramagnetospirillum</taxon>
    </lineage>
</organism>
<feature type="domain" description="7,8-dihydro-6-hydroxymethylpterin-pyrophosphokinase" evidence="13">
    <location>
        <begin position="86"/>
        <end position="97"/>
    </location>
</feature>
<dbReference type="GO" id="GO:0005524">
    <property type="term" value="F:ATP binding"/>
    <property type="evidence" value="ECO:0007669"/>
    <property type="project" value="UniProtKB-KW"/>
</dbReference>
<keyword evidence="7 14" id="KW-0418">Kinase</keyword>
<evidence type="ECO:0000256" key="5">
    <source>
        <dbReference type="ARBA" id="ARBA00022679"/>
    </source>
</evidence>
<dbReference type="OrthoDB" id="9808041at2"/>
<comment type="pathway">
    <text evidence="1">Cofactor biosynthesis; tetrahydrofolate biosynthesis; 2-amino-4-hydroxy-6-hydroxymethyl-7,8-dihydropteridine diphosphate from 7,8-dihydroneopterin triphosphate: step 4/4.</text>
</comment>
<dbReference type="InterPro" id="IPR000550">
    <property type="entry name" value="Hppk"/>
</dbReference>
<evidence type="ECO:0000313" key="15">
    <source>
        <dbReference type="Proteomes" id="UP000011744"/>
    </source>
</evidence>
<evidence type="ECO:0000256" key="8">
    <source>
        <dbReference type="ARBA" id="ARBA00022840"/>
    </source>
</evidence>
<dbReference type="CDD" id="cd00483">
    <property type="entry name" value="HPPK"/>
    <property type="match status" value="1"/>
</dbReference>
<dbReference type="Gene3D" id="3.30.70.560">
    <property type="entry name" value="7,8-Dihydro-6-hydroxymethylpterin-pyrophosphokinase HPPK"/>
    <property type="match status" value="1"/>
</dbReference>
<dbReference type="Proteomes" id="UP000011744">
    <property type="component" value="Unassembled WGS sequence"/>
</dbReference>
<dbReference type="RefSeq" id="WP_008613459.1">
    <property type="nucleotide sequence ID" value="NZ_AONQ01000002.1"/>
</dbReference>
<dbReference type="GO" id="GO:0003848">
    <property type="term" value="F:2-amino-4-hydroxy-6-hydroxymethyldihydropteridine diphosphokinase activity"/>
    <property type="evidence" value="ECO:0007669"/>
    <property type="project" value="UniProtKB-EC"/>
</dbReference>
<accession>M2ZBP1</accession>
<dbReference type="GO" id="GO:0046656">
    <property type="term" value="P:folic acid biosynthetic process"/>
    <property type="evidence" value="ECO:0007669"/>
    <property type="project" value="UniProtKB-KW"/>
</dbReference>
<evidence type="ECO:0000256" key="7">
    <source>
        <dbReference type="ARBA" id="ARBA00022777"/>
    </source>
</evidence>
<dbReference type="UniPathway" id="UPA00077">
    <property type="reaction ID" value="UER00155"/>
</dbReference>
<gene>
    <name evidence="14" type="ORF">H261_01387</name>
</gene>
<evidence type="ECO:0000256" key="9">
    <source>
        <dbReference type="ARBA" id="ARBA00022909"/>
    </source>
</evidence>
<dbReference type="Pfam" id="PF01288">
    <property type="entry name" value="HPPK"/>
    <property type="match status" value="1"/>
</dbReference>
<comment type="function">
    <text evidence="10">Catalyzes the transfer of pyrophosphate from adenosine triphosphate (ATP) to 6-hydroxymethyl-7,8-dihydropterin, an enzymatic step in folate biosynthesis pathway.</text>
</comment>
<evidence type="ECO:0000256" key="12">
    <source>
        <dbReference type="ARBA" id="ARBA00033413"/>
    </source>
</evidence>
<keyword evidence="5" id="KW-0808">Transferase</keyword>
<evidence type="ECO:0000313" key="14">
    <source>
        <dbReference type="EMBL" id="EME71860.1"/>
    </source>
</evidence>
<dbReference type="PATRIC" id="fig|1244869.3.peg.271"/>
<evidence type="ECO:0000256" key="10">
    <source>
        <dbReference type="ARBA" id="ARBA00029409"/>
    </source>
</evidence>
<comment type="similarity">
    <text evidence="2">Belongs to the HPPK family.</text>
</comment>
<protein>
    <recommendedName>
        <fullName evidence="4">2-amino-4-hydroxy-6-hydroxymethyldihydropteridine pyrophosphokinase</fullName>
        <ecNumber evidence="3">2.7.6.3</ecNumber>
    </recommendedName>
    <alternativeName>
        <fullName evidence="11">6-hydroxymethyl-7,8-dihydropterin pyrophosphokinase</fullName>
    </alternativeName>
    <alternativeName>
        <fullName evidence="12">7,8-dihydro-6-hydroxymethylpterin-pyrophosphokinase</fullName>
    </alternativeName>
</protein>
<dbReference type="SUPFAM" id="SSF55083">
    <property type="entry name" value="6-hydroxymethyl-7,8-dihydropterin pyrophosphokinase, HPPK"/>
    <property type="match status" value="1"/>
</dbReference>
<dbReference type="NCBIfam" id="TIGR01498">
    <property type="entry name" value="folK"/>
    <property type="match status" value="1"/>
</dbReference>
<dbReference type="eggNOG" id="COG0801">
    <property type="taxonomic scope" value="Bacteria"/>
</dbReference>
<evidence type="ECO:0000259" key="13">
    <source>
        <dbReference type="PROSITE" id="PS00794"/>
    </source>
</evidence>
<dbReference type="GO" id="GO:0016301">
    <property type="term" value="F:kinase activity"/>
    <property type="evidence" value="ECO:0007669"/>
    <property type="project" value="UniProtKB-KW"/>
</dbReference>
<keyword evidence="8" id="KW-0067">ATP-binding</keyword>
<evidence type="ECO:0000256" key="1">
    <source>
        <dbReference type="ARBA" id="ARBA00005051"/>
    </source>
</evidence>
<keyword evidence="6" id="KW-0547">Nucleotide-binding</keyword>
<evidence type="ECO:0000256" key="3">
    <source>
        <dbReference type="ARBA" id="ARBA00013253"/>
    </source>
</evidence>
<dbReference type="AlphaFoldDB" id="M2ZBP1"/>
<name>M2ZBP1_9PROT</name>
<dbReference type="EC" id="2.7.6.3" evidence="3"/>
<keyword evidence="15" id="KW-1185">Reference proteome</keyword>
<evidence type="ECO:0000256" key="11">
    <source>
        <dbReference type="ARBA" id="ARBA00029766"/>
    </source>
</evidence>
<dbReference type="InterPro" id="IPR035907">
    <property type="entry name" value="Hppk_sf"/>
</dbReference>
<dbReference type="PROSITE" id="PS00794">
    <property type="entry name" value="HPPK"/>
    <property type="match status" value="1"/>
</dbReference>
<comment type="caution">
    <text evidence="14">The sequence shown here is derived from an EMBL/GenBank/DDBJ whole genome shotgun (WGS) entry which is preliminary data.</text>
</comment>
<dbReference type="GO" id="GO:0046654">
    <property type="term" value="P:tetrahydrofolate biosynthetic process"/>
    <property type="evidence" value="ECO:0007669"/>
    <property type="project" value="UniProtKB-UniPathway"/>
</dbReference>
<proteinExistence type="inferred from homology"/>
<sequence length="162" mass="17513">MTLVHLGLGTNLSDRPANLRAAFESLAALGTVAARSHLWETAPLYVTDQPAFLNMAAALDTALPPLDLLAHLKALEDELGRVASVRYGPRLIDLDILLYGDVVMESETLTLPHARLHERHFALAPLAEIAGTVLHPVLGATIAQLLERLPEAADVRRLGPLR</sequence>
<dbReference type="PANTHER" id="PTHR43071">
    <property type="entry name" value="2-AMINO-4-HYDROXY-6-HYDROXYMETHYLDIHYDROPTERIDINE PYROPHOSPHOKINASE"/>
    <property type="match status" value="1"/>
</dbReference>
<dbReference type="STRING" id="1244869.H261_01387"/>
<evidence type="ECO:0000256" key="2">
    <source>
        <dbReference type="ARBA" id="ARBA00005810"/>
    </source>
</evidence>